<feature type="compositionally biased region" description="Low complexity" evidence="1">
    <location>
        <begin position="29"/>
        <end position="41"/>
    </location>
</feature>
<evidence type="ECO:0000313" key="2">
    <source>
        <dbReference type="EMBL" id="KAK3046816.1"/>
    </source>
</evidence>
<organism evidence="2 3">
    <name type="scientific">Extremus antarcticus</name>
    <dbReference type="NCBI Taxonomy" id="702011"/>
    <lineage>
        <taxon>Eukaryota</taxon>
        <taxon>Fungi</taxon>
        <taxon>Dikarya</taxon>
        <taxon>Ascomycota</taxon>
        <taxon>Pezizomycotina</taxon>
        <taxon>Dothideomycetes</taxon>
        <taxon>Dothideomycetidae</taxon>
        <taxon>Mycosphaerellales</taxon>
        <taxon>Extremaceae</taxon>
        <taxon>Extremus</taxon>
    </lineage>
</organism>
<keyword evidence="3" id="KW-1185">Reference proteome</keyword>
<dbReference type="EMBL" id="JAWDJX010000079">
    <property type="protein sequence ID" value="KAK3046816.1"/>
    <property type="molecule type" value="Genomic_DNA"/>
</dbReference>
<protein>
    <submittedName>
        <fullName evidence="2">Uncharacterized protein</fullName>
    </submittedName>
</protein>
<comment type="caution">
    <text evidence="2">The sequence shown here is derived from an EMBL/GenBank/DDBJ whole genome shotgun (WGS) entry which is preliminary data.</text>
</comment>
<accession>A0AAJ0DBT4</accession>
<feature type="region of interest" description="Disordered" evidence="1">
    <location>
        <begin position="1"/>
        <end position="55"/>
    </location>
</feature>
<gene>
    <name evidence="2" type="ORF">LTR09_011747</name>
</gene>
<sequence length="478" mass="53938">MSGESTSGQTSSQRTGSRGRQATALSTDNNTTRSATATASTSPPPNGRGNDSTNNNLAFQKAKEITQNRSLPVPISWFDTNDCTNTDIANAIHELAIFVVNYSPPPPRTGMAMARYNICNALHNEIWTGVDTTIRGLPRARLMNMCTADSNHPPAANIYMVPSRISTWLHGALSRVPQTTTLTIITELQAYLQQLQSNTSVLLHQKPASSTIFAMQYPEETSVNVIAYEDQVENLIIQEREAENVIIVGGQVENIRLNGHLYLPPAHDATDMVLHTMWPPPSPPPPDTPAHSRESMLAEHRYAYQAIRDTIARHPEAPESPGAAWFSRCKRLDLLEAIQLGSEWLKRNISQQHEPIRQRRFARVHENVHSNMAWEWNENAWRWRGFRNVKWTVVRDNVVYNENPWKAMTFFELPQTELCGVCAWLLAEVRSFMNEAEARAIERRRVEEKRAAEARQARAACGRAERVKRGAERCCQIL</sequence>
<dbReference type="AlphaFoldDB" id="A0AAJ0DBT4"/>
<dbReference type="Proteomes" id="UP001271007">
    <property type="component" value="Unassembled WGS sequence"/>
</dbReference>
<evidence type="ECO:0000313" key="3">
    <source>
        <dbReference type="Proteomes" id="UP001271007"/>
    </source>
</evidence>
<proteinExistence type="predicted"/>
<name>A0AAJ0DBT4_9PEZI</name>
<reference evidence="2" key="1">
    <citation type="submission" date="2023-04" db="EMBL/GenBank/DDBJ databases">
        <title>Black Yeasts Isolated from many extreme environments.</title>
        <authorList>
            <person name="Coleine C."/>
            <person name="Stajich J.E."/>
            <person name="Selbmann L."/>
        </authorList>
    </citation>
    <scope>NUCLEOTIDE SEQUENCE</scope>
    <source>
        <strain evidence="2">CCFEE 5312</strain>
    </source>
</reference>
<feature type="compositionally biased region" description="Low complexity" evidence="1">
    <location>
        <begin position="1"/>
        <end position="21"/>
    </location>
</feature>
<evidence type="ECO:0000256" key="1">
    <source>
        <dbReference type="SAM" id="MobiDB-lite"/>
    </source>
</evidence>